<keyword evidence="3" id="KW-1185">Reference proteome</keyword>
<reference evidence="2 3" key="1">
    <citation type="journal article" date="2017" name="Nat. Commun.">
        <title>Genome assembly with in vitro proximity ligation data and whole-genome triplication in lettuce.</title>
        <authorList>
            <person name="Reyes-Chin-Wo S."/>
            <person name="Wang Z."/>
            <person name="Yang X."/>
            <person name="Kozik A."/>
            <person name="Arikit S."/>
            <person name="Song C."/>
            <person name="Xia L."/>
            <person name="Froenicke L."/>
            <person name="Lavelle D.O."/>
            <person name="Truco M.J."/>
            <person name="Xia R."/>
            <person name="Zhu S."/>
            <person name="Xu C."/>
            <person name="Xu H."/>
            <person name="Xu X."/>
            <person name="Cox K."/>
            <person name="Korf I."/>
            <person name="Meyers B.C."/>
            <person name="Michelmore R.W."/>
        </authorList>
    </citation>
    <scope>NUCLEOTIDE SEQUENCE [LARGE SCALE GENOMIC DNA]</scope>
    <source>
        <strain evidence="3">cv. Salinas</strain>
        <tissue evidence="2">Seedlings</tissue>
    </source>
</reference>
<comment type="caution">
    <text evidence="2">The sequence shown here is derived from an EMBL/GenBank/DDBJ whole genome shotgun (WGS) entry which is preliminary data.</text>
</comment>
<accession>A0A9R1UIH6</accession>
<proteinExistence type="predicted"/>
<protein>
    <submittedName>
        <fullName evidence="2">Uncharacterized protein</fullName>
    </submittedName>
</protein>
<dbReference type="EMBL" id="NBSK02000009">
    <property type="protein sequence ID" value="KAJ0187523.1"/>
    <property type="molecule type" value="Genomic_DNA"/>
</dbReference>
<sequence>MGRFFLQSYFTASSESLAVEDCSSGAYSSQATGENDRRPDTGNIEEAESSLRENGSLNFEEARALLGRYEYQKGNIEAALHVFEGIDIATVTPKMKISLSQRGEPRRRVSHNYGDPPLSIHAVGLLLEAILFHTSGQKKKKKKKNKPVCCDVEDEGDGGWAVKSATTSSKERRPPAARSGEQQQQRRRPAAAATATKILPKC</sequence>
<dbReference type="AlphaFoldDB" id="A0A9R1UIH6"/>
<feature type="region of interest" description="Disordered" evidence="1">
    <location>
        <begin position="136"/>
        <end position="202"/>
    </location>
</feature>
<gene>
    <name evidence="2" type="ORF">LSAT_V11C900489650</name>
</gene>
<feature type="compositionally biased region" description="Basic residues" evidence="1">
    <location>
        <begin position="136"/>
        <end position="146"/>
    </location>
</feature>
<dbReference type="PANTHER" id="PTHR44102:SF14">
    <property type="entry name" value="43KDA POSTSYNAPTIC PROTEIN"/>
    <property type="match status" value="1"/>
</dbReference>
<dbReference type="PANTHER" id="PTHR44102">
    <property type="entry name" value="PROTEIN NPG1"/>
    <property type="match status" value="1"/>
</dbReference>
<evidence type="ECO:0000256" key="1">
    <source>
        <dbReference type="SAM" id="MobiDB-lite"/>
    </source>
</evidence>
<evidence type="ECO:0000313" key="3">
    <source>
        <dbReference type="Proteomes" id="UP000235145"/>
    </source>
</evidence>
<organism evidence="2 3">
    <name type="scientific">Lactuca sativa</name>
    <name type="common">Garden lettuce</name>
    <dbReference type="NCBI Taxonomy" id="4236"/>
    <lineage>
        <taxon>Eukaryota</taxon>
        <taxon>Viridiplantae</taxon>
        <taxon>Streptophyta</taxon>
        <taxon>Embryophyta</taxon>
        <taxon>Tracheophyta</taxon>
        <taxon>Spermatophyta</taxon>
        <taxon>Magnoliopsida</taxon>
        <taxon>eudicotyledons</taxon>
        <taxon>Gunneridae</taxon>
        <taxon>Pentapetalae</taxon>
        <taxon>asterids</taxon>
        <taxon>campanulids</taxon>
        <taxon>Asterales</taxon>
        <taxon>Asteraceae</taxon>
        <taxon>Cichorioideae</taxon>
        <taxon>Cichorieae</taxon>
        <taxon>Lactucinae</taxon>
        <taxon>Lactuca</taxon>
    </lineage>
</organism>
<evidence type="ECO:0000313" key="2">
    <source>
        <dbReference type="EMBL" id="KAJ0187523.1"/>
    </source>
</evidence>
<name>A0A9R1UIH6_LACSA</name>
<dbReference type="InterPro" id="IPR043376">
    <property type="entry name" value="NPG1-like"/>
</dbReference>
<dbReference type="Proteomes" id="UP000235145">
    <property type="component" value="Unassembled WGS sequence"/>
</dbReference>